<evidence type="ECO:0000313" key="2">
    <source>
        <dbReference type="EMBL" id="EJW98272.1"/>
    </source>
</evidence>
<proteinExistence type="predicted"/>
<protein>
    <submittedName>
        <fullName evidence="2">Uncharacterized protein</fullName>
    </submittedName>
</protein>
<comment type="caution">
    <text evidence="2">The sequence shown here is derived from an EMBL/GenBank/DDBJ whole genome shotgun (WGS) entry which is preliminary data.</text>
</comment>
<evidence type="ECO:0000256" key="1">
    <source>
        <dbReference type="SAM" id="Phobius"/>
    </source>
</evidence>
<feature type="transmembrane region" description="Helical" evidence="1">
    <location>
        <begin position="15"/>
        <end position="37"/>
    </location>
</feature>
<name>J9G926_9ZZZZ</name>
<sequence length="38" mass="4033">MPCGSSSSACCSGRVLSYGIGLSFFTIQIFGYGLVYIF</sequence>
<keyword evidence="1" id="KW-1133">Transmembrane helix</keyword>
<organism evidence="2">
    <name type="scientific">gut metagenome</name>
    <dbReference type="NCBI Taxonomy" id="749906"/>
    <lineage>
        <taxon>unclassified sequences</taxon>
        <taxon>metagenomes</taxon>
        <taxon>organismal metagenomes</taxon>
    </lineage>
</organism>
<keyword evidence="1" id="KW-0472">Membrane</keyword>
<dbReference type="EMBL" id="AMCI01004343">
    <property type="protein sequence ID" value="EJW98272.1"/>
    <property type="molecule type" value="Genomic_DNA"/>
</dbReference>
<gene>
    <name evidence="2" type="ORF">EVA_13621</name>
</gene>
<dbReference type="AlphaFoldDB" id="J9G926"/>
<reference evidence="2" key="1">
    <citation type="journal article" date="2012" name="PLoS ONE">
        <title>Gene sets for utilization of primary and secondary nutrition supplies in the distal gut of endangered iberian lynx.</title>
        <authorList>
            <person name="Alcaide M."/>
            <person name="Messina E."/>
            <person name="Richter M."/>
            <person name="Bargiela R."/>
            <person name="Peplies J."/>
            <person name="Huws S.A."/>
            <person name="Newbold C.J."/>
            <person name="Golyshin P.N."/>
            <person name="Simon M.A."/>
            <person name="Lopez G."/>
            <person name="Yakimov M.M."/>
            <person name="Ferrer M."/>
        </authorList>
    </citation>
    <scope>NUCLEOTIDE SEQUENCE</scope>
</reference>
<accession>J9G926</accession>
<keyword evidence="1" id="KW-0812">Transmembrane</keyword>